<dbReference type="Gene3D" id="3.40.449.10">
    <property type="entry name" value="Phosphoenolpyruvate Carboxykinase, domain 1"/>
    <property type="match status" value="1"/>
</dbReference>
<dbReference type="Gene3D" id="3.90.70.10">
    <property type="entry name" value="Cysteine proteinases"/>
    <property type="match status" value="1"/>
</dbReference>
<protein>
    <recommendedName>
        <fullName evidence="3">phosphoenolpyruvate carboxykinase (ATP)</fullName>
        <ecNumber evidence="3">4.1.1.49</ecNumber>
    </recommendedName>
</protein>
<dbReference type="Gene3D" id="2.170.8.10">
    <property type="entry name" value="Phosphoenolpyruvate Carboxykinase, domain 2"/>
    <property type="match status" value="1"/>
</dbReference>
<evidence type="ECO:0000256" key="10">
    <source>
        <dbReference type="SAM" id="MobiDB-lite"/>
    </source>
</evidence>
<dbReference type="AlphaFoldDB" id="A0AAW1TKC8"/>
<keyword evidence="13" id="KW-1185">Reference proteome</keyword>
<dbReference type="InterPro" id="IPR008210">
    <property type="entry name" value="PEP_carboxykinase_N"/>
</dbReference>
<dbReference type="CDD" id="cd00484">
    <property type="entry name" value="PEPCK_ATP"/>
    <property type="match status" value="1"/>
</dbReference>
<evidence type="ECO:0000256" key="8">
    <source>
        <dbReference type="ARBA" id="ARBA00023239"/>
    </source>
</evidence>
<evidence type="ECO:0000256" key="6">
    <source>
        <dbReference type="ARBA" id="ARBA00022793"/>
    </source>
</evidence>
<dbReference type="InterPro" id="IPR038765">
    <property type="entry name" value="Papain-like_cys_pep_sf"/>
</dbReference>
<feature type="compositionally biased region" description="Basic and acidic residues" evidence="10">
    <location>
        <begin position="19"/>
        <end position="43"/>
    </location>
</feature>
<comment type="caution">
    <text evidence="12">The sequence shown here is derived from an EMBL/GenBank/DDBJ whole genome shotgun (WGS) entry which is preliminary data.</text>
</comment>
<evidence type="ECO:0000256" key="2">
    <source>
        <dbReference type="ARBA" id="ARBA00006052"/>
    </source>
</evidence>
<feature type="compositionally biased region" description="Basic and acidic residues" evidence="10">
    <location>
        <begin position="105"/>
        <end position="114"/>
    </location>
</feature>
<evidence type="ECO:0000256" key="1">
    <source>
        <dbReference type="ARBA" id="ARBA00004742"/>
    </source>
</evidence>
<name>A0AAW1TKC8_9CHLO</name>
<feature type="compositionally biased region" description="Basic residues" evidence="10">
    <location>
        <begin position="1011"/>
        <end position="1041"/>
    </location>
</feature>
<keyword evidence="4" id="KW-0312">Gluconeogenesis</keyword>
<dbReference type="SMART" id="SM00645">
    <property type="entry name" value="Pept_C1"/>
    <property type="match status" value="1"/>
</dbReference>
<comment type="pathway">
    <text evidence="1">Carbohydrate biosynthesis; gluconeogenesis.</text>
</comment>
<evidence type="ECO:0000256" key="7">
    <source>
        <dbReference type="ARBA" id="ARBA00022840"/>
    </source>
</evidence>
<dbReference type="NCBIfam" id="NF006820">
    <property type="entry name" value="PRK09344.1-2"/>
    <property type="match status" value="1"/>
</dbReference>
<feature type="compositionally biased region" description="Polar residues" evidence="10">
    <location>
        <begin position="73"/>
        <end position="98"/>
    </location>
</feature>
<dbReference type="SUPFAM" id="SSF53795">
    <property type="entry name" value="PEP carboxykinase-like"/>
    <property type="match status" value="1"/>
</dbReference>
<dbReference type="GO" id="GO:0008234">
    <property type="term" value="F:cysteine-type peptidase activity"/>
    <property type="evidence" value="ECO:0007669"/>
    <property type="project" value="InterPro"/>
</dbReference>
<dbReference type="GO" id="GO:0005524">
    <property type="term" value="F:ATP binding"/>
    <property type="evidence" value="ECO:0007669"/>
    <property type="project" value="UniProtKB-KW"/>
</dbReference>
<dbReference type="SUPFAM" id="SSF54001">
    <property type="entry name" value="Cysteine proteinases"/>
    <property type="match status" value="1"/>
</dbReference>
<dbReference type="GO" id="GO:0006508">
    <property type="term" value="P:proteolysis"/>
    <property type="evidence" value="ECO:0007669"/>
    <property type="project" value="InterPro"/>
</dbReference>
<feature type="compositionally biased region" description="Basic and acidic residues" evidence="10">
    <location>
        <begin position="1042"/>
        <end position="1053"/>
    </location>
</feature>
<comment type="catalytic activity">
    <reaction evidence="9">
        <text>oxaloacetate + ATP = phosphoenolpyruvate + ADP + CO2</text>
        <dbReference type="Rhea" id="RHEA:18617"/>
        <dbReference type="ChEBI" id="CHEBI:16452"/>
        <dbReference type="ChEBI" id="CHEBI:16526"/>
        <dbReference type="ChEBI" id="CHEBI:30616"/>
        <dbReference type="ChEBI" id="CHEBI:58702"/>
        <dbReference type="ChEBI" id="CHEBI:456216"/>
        <dbReference type="EC" id="4.1.1.49"/>
    </reaction>
</comment>
<dbReference type="InterPro" id="IPR015994">
    <property type="entry name" value="PEPCK_ATP_CS"/>
</dbReference>
<dbReference type="NCBIfam" id="NF006821">
    <property type="entry name" value="PRK09344.1-3"/>
    <property type="match status" value="1"/>
</dbReference>
<feature type="compositionally biased region" description="Basic and acidic residues" evidence="10">
    <location>
        <begin position="61"/>
        <end position="70"/>
    </location>
</feature>
<accession>A0AAW1TKC8</accession>
<dbReference type="Gene3D" id="3.90.228.20">
    <property type="match status" value="1"/>
</dbReference>
<evidence type="ECO:0000313" key="12">
    <source>
        <dbReference type="EMBL" id="KAK9868965.1"/>
    </source>
</evidence>
<feature type="region of interest" description="Disordered" evidence="10">
    <location>
        <begin position="1003"/>
        <end position="1053"/>
    </location>
</feature>
<evidence type="ECO:0000259" key="11">
    <source>
        <dbReference type="SMART" id="SM00645"/>
    </source>
</evidence>
<proteinExistence type="inferred from homology"/>
<dbReference type="PANTHER" id="PTHR30031">
    <property type="entry name" value="PHOSPHOENOLPYRUVATE CARBOXYKINASE ATP"/>
    <property type="match status" value="1"/>
</dbReference>
<gene>
    <name evidence="12" type="ORF">WJX84_002003</name>
</gene>
<dbReference type="GO" id="GO:0005829">
    <property type="term" value="C:cytosol"/>
    <property type="evidence" value="ECO:0007669"/>
    <property type="project" value="TreeGrafter"/>
</dbReference>
<reference evidence="12 13" key="1">
    <citation type="journal article" date="2024" name="Nat. Commun.">
        <title>Phylogenomics reveals the evolutionary origins of lichenization in chlorophyte algae.</title>
        <authorList>
            <person name="Puginier C."/>
            <person name="Libourel C."/>
            <person name="Otte J."/>
            <person name="Skaloud P."/>
            <person name="Haon M."/>
            <person name="Grisel S."/>
            <person name="Petersen M."/>
            <person name="Berrin J.G."/>
            <person name="Delaux P.M."/>
            <person name="Dal Grande F."/>
            <person name="Keller J."/>
        </authorList>
    </citation>
    <scope>NUCLEOTIDE SEQUENCE [LARGE SCALE GENOMIC DNA]</scope>
    <source>
        <strain evidence="12 13">SAG 2523</strain>
    </source>
</reference>
<keyword evidence="7" id="KW-0067">ATP-binding</keyword>
<dbReference type="InterPro" id="IPR013035">
    <property type="entry name" value="PEP_carboxykinase_C"/>
</dbReference>
<feature type="domain" description="Peptidase C1A papain C-terminal" evidence="11">
    <location>
        <begin position="720"/>
        <end position="973"/>
    </location>
</feature>
<sequence>MHKTSVGKQQSYSVEETDSCARVRDFKTVDRMENGDHHDDSNGNDKTTTYRLNEGVNVASRAEDLDDLKRLQKSSTKPRPDDAQQTASLSETLKSTARTVGPKVVRGDKPKQVEKQPIGVQQLEKQRSGFLRNISDAGLKPTVVFHNLTPAELYEKALLFEPGTHLTASGALATLSGAKTGRSPRDKRVVRESGSENDIWWNQSGNGSPNFEMDERTFVLNRERAVDYLNMLDRLYVFDGFAGWDPSSRIKVRVLCARAYHALFMYNMLIRPTDEELATFGKPDFTIFNAGAFPANRFTSYMSSSTSVDINMRTREMVILGTQYAGEMKKGIFTIMHYLMPRQGILSLHSGCNVGKNDDVSLFFGLSGTGKTTLSTDKARPLIGDDEHCWSDNGVFNIEGGCYAKCIGLKKASEPEIWKAIKFGTVLENVVFDENTRLVDFDNNAVTENTRASYPLEYIDNARMPCLGPHPKNLILLCCDAFGVLPPVSRLTLEQAMYHFISGYTAKVAGTEQGVTEPEATFSACFGGAFLMWHPMKYASMLAEKMAQHGTTAWLVNTGWTGGRYGVGRRMKLKHTRAIIDAIHSGELLDTEVVSTPMFELQVPKTCTGVPEEVMYPSNAWSDKSDFDSTLRHLADLYNDNFAKYASGGGFVSKDLAARIVGAGPKGQQRLPSEIFSPTLTASGEEPEPFQATPKGTKSLALQGPVKDPTWLQCRAAACTPGGDNFCTSNWNQHVPVYCGACWAHGTLSAINDRIKIAKDGRGPDVMLSRQTLLNCAAYEGLGNGCDGGDPIHVFKYMAEHGLPDESCMPYNATDHKKFDPTLKSCPSVAYCANCMPVSETSNDTHCWPVETPVKYFLEHYGKVAAAANGDYVLGMMQEIYQHGPITCGVATPDEFVYNHTWNGEVWQGMHTATKKDIDHDVEIVGWGETEDGVKYWKIRNSWGTYWGDLGFFRLERGTNSLYIENNDCWYADPTFEMEEEVLDHKLEGTMYGLKKNPDYHKDDDDDDDHHHHKHHHEHDHDHKEHHHKHHEHDHEHHHHHDNNDDKDAQEDHSTAAKVIGFVRSTAKWFGVGSI</sequence>
<evidence type="ECO:0000256" key="3">
    <source>
        <dbReference type="ARBA" id="ARBA00012363"/>
    </source>
</evidence>
<dbReference type="PANTHER" id="PTHR30031:SF0">
    <property type="entry name" value="PHOSPHOENOLPYRUVATE CARBOXYKINASE (ATP)"/>
    <property type="match status" value="1"/>
</dbReference>
<keyword evidence="8" id="KW-0456">Lyase</keyword>
<evidence type="ECO:0000256" key="4">
    <source>
        <dbReference type="ARBA" id="ARBA00022432"/>
    </source>
</evidence>
<dbReference type="FunFam" id="2.170.8.10:FF:000001">
    <property type="entry name" value="Phosphoenolpyruvate carboxykinase (ATP)"/>
    <property type="match status" value="1"/>
</dbReference>
<dbReference type="InterPro" id="IPR000668">
    <property type="entry name" value="Peptidase_C1A_C"/>
</dbReference>
<feature type="compositionally biased region" description="Polar residues" evidence="10">
    <location>
        <begin position="1"/>
        <end position="14"/>
    </location>
</feature>
<dbReference type="Pfam" id="PF01293">
    <property type="entry name" value="PEPCK_ATP"/>
    <property type="match status" value="1"/>
</dbReference>
<dbReference type="EC" id="4.1.1.49" evidence="3"/>
<evidence type="ECO:0000256" key="9">
    <source>
        <dbReference type="ARBA" id="ARBA00047371"/>
    </source>
</evidence>
<dbReference type="PROSITE" id="PS00532">
    <property type="entry name" value="PEPCK_ATP"/>
    <property type="match status" value="1"/>
</dbReference>
<keyword evidence="6" id="KW-0210">Decarboxylase</keyword>
<dbReference type="FunFam" id="3.90.70.10:FF:000117">
    <property type="entry name" value="Probable papain cysteine protease"/>
    <property type="match status" value="1"/>
</dbReference>
<comment type="similarity">
    <text evidence="2">Belongs to the phosphoenolpyruvate carboxykinase (ATP) family.</text>
</comment>
<feature type="region of interest" description="Disordered" evidence="10">
    <location>
        <begin position="1"/>
        <end position="114"/>
    </location>
</feature>
<organism evidence="12 13">
    <name type="scientific">Apatococcus fuscideae</name>
    <dbReference type="NCBI Taxonomy" id="2026836"/>
    <lineage>
        <taxon>Eukaryota</taxon>
        <taxon>Viridiplantae</taxon>
        <taxon>Chlorophyta</taxon>
        <taxon>core chlorophytes</taxon>
        <taxon>Trebouxiophyceae</taxon>
        <taxon>Chlorellales</taxon>
        <taxon>Chlorellaceae</taxon>
        <taxon>Apatococcus</taxon>
    </lineage>
</organism>
<keyword evidence="5" id="KW-0547">Nucleotide-binding</keyword>
<dbReference type="SUPFAM" id="SSF68923">
    <property type="entry name" value="PEP carboxykinase N-terminal domain"/>
    <property type="match status" value="1"/>
</dbReference>
<dbReference type="GO" id="GO:0006094">
    <property type="term" value="P:gluconeogenesis"/>
    <property type="evidence" value="ECO:0007669"/>
    <property type="project" value="UniProtKB-KW"/>
</dbReference>
<dbReference type="GO" id="GO:0004612">
    <property type="term" value="F:phosphoenolpyruvate carboxykinase (ATP) activity"/>
    <property type="evidence" value="ECO:0007669"/>
    <property type="project" value="UniProtKB-EC"/>
</dbReference>
<dbReference type="NCBIfam" id="TIGR00224">
    <property type="entry name" value="pckA"/>
    <property type="match status" value="1"/>
</dbReference>
<dbReference type="Pfam" id="PF00112">
    <property type="entry name" value="Peptidase_C1"/>
    <property type="match status" value="1"/>
</dbReference>
<dbReference type="Proteomes" id="UP001485043">
    <property type="component" value="Unassembled WGS sequence"/>
</dbReference>
<evidence type="ECO:0000313" key="13">
    <source>
        <dbReference type="Proteomes" id="UP001485043"/>
    </source>
</evidence>
<dbReference type="EMBL" id="JALJOV010000004">
    <property type="protein sequence ID" value="KAK9868965.1"/>
    <property type="molecule type" value="Genomic_DNA"/>
</dbReference>
<dbReference type="HAMAP" id="MF_00453">
    <property type="entry name" value="PEPCK_ATP"/>
    <property type="match status" value="1"/>
</dbReference>
<dbReference type="InterPro" id="IPR001272">
    <property type="entry name" value="PEP_carboxykinase_ATP"/>
</dbReference>
<evidence type="ECO:0000256" key="5">
    <source>
        <dbReference type="ARBA" id="ARBA00022741"/>
    </source>
</evidence>